<comment type="similarity">
    <text evidence="2">Belongs to the bZIP family.</text>
</comment>
<feature type="region of interest" description="Disordered" evidence="7">
    <location>
        <begin position="1"/>
        <end position="54"/>
    </location>
</feature>
<evidence type="ECO:0000259" key="8">
    <source>
        <dbReference type="PROSITE" id="PS50217"/>
    </source>
</evidence>
<keyword evidence="6" id="KW-0539">Nucleus</keyword>
<dbReference type="AlphaFoldDB" id="A0A2P6MRY9"/>
<evidence type="ECO:0000313" key="10">
    <source>
        <dbReference type="Proteomes" id="UP000241769"/>
    </source>
</evidence>
<feature type="compositionally biased region" description="Basic and acidic residues" evidence="7">
    <location>
        <begin position="41"/>
        <end position="54"/>
    </location>
</feature>
<comment type="subcellular location">
    <subcellularLocation>
        <location evidence="1">Nucleus</location>
    </subcellularLocation>
</comment>
<evidence type="ECO:0000256" key="2">
    <source>
        <dbReference type="ARBA" id="ARBA00007163"/>
    </source>
</evidence>
<dbReference type="SMART" id="SM00338">
    <property type="entry name" value="BRLZ"/>
    <property type="match status" value="1"/>
</dbReference>
<keyword evidence="5" id="KW-0804">Transcription</keyword>
<comment type="caution">
    <text evidence="9">The sequence shown here is derived from an EMBL/GenBank/DDBJ whole genome shotgun (WGS) entry which is preliminary data.</text>
</comment>
<evidence type="ECO:0000256" key="7">
    <source>
        <dbReference type="SAM" id="MobiDB-lite"/>
    </source>
</evidence>
<dbReference type="InParanoid" id="A0A2P6MRY9"/>
<evidence type="ECO:0000256" key="5">
    <source>
        <dbReference type="ARBA" id="ARBA00023163"/>
    </source>
</evidence>
<dbReference type="STRING" id="1890364.A0A2P6MRY9"/>
<gene>
    <name evidence="9" type="ORF">PROFUN_06600</name>
</gene>
<dbReference type="GO" id="GO:0005634">
    <property type="term" value="C:nucleus"/>
    <property type="evidence" value="ECO:0007669"/>
    <property type="project" value="UniProtKB-SubCell"/>
</dbReference>
<evidence type="ECO:0000313" key="9">
    <source>
        <dbReference type="EMBL" id="PRP74471.1"/>
    </source>
</evidence>
<dbReference type="InterPro" id="IPR004827">
    <property type="entry name" value="bZIP"/>
</dbReference>
<dbReference type="CDD" id="cd14687">
    <property type="entry name" value="bZIP_ATF2"/>
    <property type="match status" value="1"/>
</dbReference>
<dbReference type="EMBL" id="MDYQ01000463">
    <property type="protein sequence ID" value="PRP74471.1"/>
    <property type="molecule type" value="Genomic_DNA"/>
</dbReference>
<dbReference type="Gene3D" id="1.20.5.170">
    <property type="match status" value="1"/>
</dbReference>
<proteinExistence type="inferred from homology"/>
<dbReference type="SUPFAM" id="SSF57959">
    <property type="entry name" value="Leucine zipper domain"/>
    <property type="match status" value="1"/>
</dbReference>
<dbReference type="Proteomes" id="UP000241769">
    <property type="component" value="Unassembled WGS sequence"/>
</dbReference>
<feature type="region of interest" description="Disordered" evidence="7">
    <location>
        <begin position="182"/>
        <end position="203"/>
    </location>
</feature>
<evidence type="ECO:0000256" key="3">
    <source>
        <dbReference type="ARBA" id="ARBA00023015"/>
    </source>
</evidence>
<keyword evidence="10" id="KW-1185">Reference proteome</keyword>
<dbReference type="Pfam" id="PF00170">
    <property type="entry name" value="bZIP_1"/>
    <property type="match status" value="1"/>
</dbReference>
<evidence type="ECO:0000256" key="4">
    <source>
        <dbReference type="ARBA" id="ARBA00023125"/>
    </source>
</evidence>
<organism evidence="9 10">
    <name type="scientific">Planoprotostelium fungivorum</name>
    <dbReference type="NCBI Taxonomy" id="1890364"/>
    <lineage>
        <taxon>Eukaryota</taxon>
        <taxon>Amoebozoa</taxon>
        <taxon>Evosea</taxon>
        <taxon>Variosea</taxon>
        <taxon>Cavosteliida</taxon>
        <taxon>Cavosteliaceae</taxon>
        <taxon>Planoprotostelium</taxon>
    </lineage>
</organism>
<dbReference type="PANTHER" id="PTHR47416:SF8">
    <property type="entry name" value="BASIC-LEUCINE ZIPPER TRANSCRIPTION FACTOR E-RELATED"/>
    <property type="match status" value="1"/>
</dbReference>
<keyword evidence="4" id="KW-0238">DNA-binding</keyword>
<dbReference type="PANTHER" id="PTHR47416">
    <property type="entry name" value="BASIC-LEUCINE ZIPPER TRANSCRIPTION FACTOR F-RELATED"/>
    <property type="match status" value="1"/>
</dbReference>
<reference evidence="9 10" key="1">
    <citation type="journal article" date="2018" name="Genome Biol. Evol.">
        <title>Multiple Roots of Fruiting Body Formation in Amoebozoa.</title>
        <authorList>
            <person name="Hillmann F."/>
            <person name="Forbes G."/>
            <person name="Novohradska S."/>
            <person name="Ferling I."/>
            <person name="Riege K."/>
            <person name="Groth M."/>
            <person name="Westermann M."/>
            <person name="Marz M."/>
            <person name="Spaller T."/>
            <person name="Winckler T."/>
            <person name="Schaap P."/>
            <person name="Glockner G."/>
        </authorList>
    </citation>
    <scope>NUCLEOTIDE SEQUENCE [LARGE SCALE GENOMIC DNA]</scope>
    <source>
        <strain evidence="9 10">Jena</strain>
    </source>
</reference>
<sequence>MSSSEETQNVIPPELVEAATNAKPGRKRASPSKSVTNSQKRKSEGDVEEVVPEKRAIRLEKNREAAHQFRQRQKAYLLELESKVSSLTTENAENKAKVELLRSENQLIREQLNYLRAFITQAVSFSLPFQNNTGGAAPTLPPLPPGLTLPPGLPVLPPNFNISQLNNLPGFSANFLQEYRHRRNSNSSNKKTRKRSLRLYRQG</sequence>
<dbReference type="OrthoDB" id="20712at2759"/>
<dbReference type="PROSITE" id="PS50217">
    <property type="entry name" value="BZIP"/>
    <property type="match status" value="1"/>
</dbReference>
<accession>A0A2P6MRY9</accession>
<feature type="compositionally biased region" description="Polar residues" evidence="7">
    <location>
        <begin position="1"/>
        <end position="10"/>
    </location>
</feature>
<feature type="domain" description="BZIP" evidence="8">
    <location>
        <begin position="52"/>
        <end position="115"/>
    </location>
</feature>
<dbReference type="PROSITE" id="PS00036">
    <property type="entry name" value="BZIP_BASIC"/>
    <property type="match status" value="1"/>
</dbReference>
<evidence type="ECO:0000256" key="1">
    <source>
        <dbReference type="ARBA" id="ARBA00004123"/>
    </source>
</evidence>
<dbReference type="GO" id="GO:0003677">
    <property type="term" value="F:DNA binding"/>
    <property type="evidence" value="ECO:0007669"/>
    <property type="project" value="UniProtKB-KW"/>
</dbReference>
<dbReference type="InterPro" id="IPR046347">
    <property type="entry name" value="bZIP_sf"/>
</dbReference>
<protein>
    <recommendedName>
        <fullName evidence="8">BZIP domain-containing protein</fullName>
    </recommendedName>
</protein>
<keyword evidence="3" id="KW-0805">Transcription regulation</keyword>
<evidence type="ECO:0000256" key="6">
    <source>
        <dbReference type="ARBA" id="ARBA00023242"/>
    </source>
</evidence>
<name>A0A2P6MRY9_9EUKA</name>
<dbReference type="GO" id="GO:0003700">
    <property type="term" value="F:DNA-binding transcription factor activity"/>
    <property type="evidence" value="ECO:0007669"/>
    <property type="project" value="InterPro"/>
</dbReference>